<feature type="domain" description="VOC" evidence="1">
    <location>
        <begin position="22"/>
        <end position="146"/>
    </location>
</feature>
<evidence type="ECO:0000313" key="3">
    <source>
        <dbReference type="Proteomes" id="UP001500002"/>
    </source>
</evidence>
<gene>
    <name evidence="2" type="ORF">GCM10009749_11910</name>
</gene>
<protein>
    <recommendedName>
        <fullName evidence="1">VOC domain-containing protein</fullName>
    </recommendedName>
</protein>
<dbReference type="Pfam" id="PF00903">
    <property type="entry name" value="Glyoxalase"/>
    <property type="match status" value="1"/>
</dbReference>
<comment type="caution">
    <text evidence="2">The sequence shown here is derived from an EMBL/GenBank/DDBJ whole genome shotgun (WGS) entry which is preliminary data.</text>
</comment>
<dbReference type="InterPro" id="IPR037523">
    <property type="entry name" value="VOC_core"/>
</dbReference>
<dbReference type="RefSeq" id="WP_344294434.1">
    <property type="nucleotide sequence ID" value="NZ_BAAANJ010000004.1"/>
</dbReference>
<dbReference type="SUPFAM" id="SSF54593">
    <property type="entry name" value="Glyoxalase/Bleomycin resistance protein/Dihydroxybiphenyl dioxygenase"/>
    <property type="match status" value="1"/>
</dbReference>
<name>A0ABN2M0G3_9MICO</name>
<evidence type="ECO:0000313" key="2">
    <source>
        <dbReference type="EMBL" id="GAA1805420.1"/>
    </source>
</evidence>
<dbReference type="InterPro" id="IPR029068">
    <property type="entry name" value="Glyas_Bleomycin-R_OHBP_Dase"/>
</dbReference>
<proteinExistence type="predicted"/>
<reference evidence="2 3" key="1">
    <citation type="journal article" date="2019" name="Int. J. Syst. Evol. Microbiol.">
        <title>The Global Catalogue of Microorganisms (GCM) 10K type strain sequencing project: providing services to taxonomists for standard genome sequencing and annotation.</title>
        <authorList>
            <consortium name="The Broad Institute Genomics Platform"/>
            <consortium name="The Broad Institute Genome Sequencing Center for Infectious Disease"/>
            <person name="Wu L."/>
            <person name="Ma J."/>
        </authorList>
    </citation>
    <scope>NUCLEOTIDE SEQUENCE [LARGE SCALE GENOMIC DNA]</scope>
    <source>
        <strain evidence="2 3">JCM 14322</strain>
    </source>
</reference>
<dbReference type="Gene3D" id="3.10.180.10">
    <property type="entry name" value="2,3-Dihydroxybiphenyl 1,2-Dioxygenase, domain 1"/>
    <property type="match status" value="1"/>
</dbReference>
<dbReference type="InterPro" id="IPR004360">
    <property type="entry name" value="Glyas_Fos-R_dOase_dom"/>
</dbReference>
<keyword evidence="3" id="KW-1185">Reference proteome</keyword>
<dbReference type="PROSITE" id="PS51819">
    <property type="entry name" value="VOC"/>
    <property type="match status" value="1"/>
</dbReference>
<dbReference type="EMBL" id="BAAANJ010000004">
    <property type="protein sequence ID" value="GAA1805420.1"/>
    <property type="molecule type" value="Genomic_DNA"/>
</dbReference>
<sequence length="148" mass="15958">MHETSAESSNPTHPHGRVKQLRLVVSVPEGEDFEAALAFYRDVLGMPQQEAYEGDDDARVVILGAGRATLELSNAAQVRYIDRVEAEGQPSATLRVALEVTDAATSTDDAVDGGADLVAEPRQTPWRSVNSRLNGPAGLQLTLFEELD</sequence>
<evidence type="ECO:0000259" key="1">
    <source>
        <dbReference type="PROSITE" id="PS51819"/>
    </source>
</evidence>
<organism evidence="2 3">
    <name type="scientific">Agromyces neolithicus</name>
    <dbReference type="NCBI Taxonomy" id="269420"/>
    <lineage>
        <taxon>Bacteria</taxon>
        <taxon>Bacillati</taxon>
        <taxon>Actinomycetota</taxon>
        <taxon>Actinomycetes</taxon>
        <taxon>Micrococcales</taxon>
        <taxon>Microbacteriaceae</taxon>
        <taxon>Agromyces</taxon>
    </lineage>
</organism>
<dbReference type="Proteomes" id="UP001500002">
    <property type="component" value="Unassembled WGS sequence"/>
</dbReference>
<accession>A0ABN2M0G3</accession>